<name>A0A8S2SBC2_9BILA</name>
<proteinExistence type="predicted"/>
<dbReference type="Proteomes" id="UP000681720">
    <property type="component" value="Unassembled WGS sequence"/>
</dbReference>
<accession>A0A8S2SBC2</accession>
<reference evidence="1" key="1">
    <citation type="submission" date="2021-02" db="EMBL/GenBank/DDBJ databases">
        <authorList>
            <person name="Nowell W R."/>
        </authorList>
    </citation>
    <scope>NUCLEOTIDE SEQUENCE</scope>
</reference>
<feature type="non-terminal residue" evidence="1">
    <location>
        <position position="1"/>
    </location>
</feature>
<comment type="caution">
    <text evidence="1">The sequence shown here is derived from an EMBL/GenBank/DDBJ whole genome shotgun (WGS) entry which is preliminary data.</text>
</comment>
<gene>
    <name evidence="1" type="ORF">BYL167_LOCUS24105</name>
    <name evidence="2" type="ORF">GIL414_LOCUS27429</name>
</gene>
<organism evidence="1 3">
    <name type="scientific">Rotaria magnacalcarata</name>
    <dbReference type="NCBI Taxonomy" id="392030"/>
    <lineage>
        <taxon>Eukaryota</taxon>
        <taxon>Metazoa</taxon>
        <taxon>Spiralia</taxon>
        <taxon>Gnathifera</taxon>
        <taxon>Rotifera</taxon>
        <taxon>Eurotatoria</taxon>
        <taxon>Bdelloidea</taxon>
        <taxon>Philodinida</taxon>
        <taxon>Philodinidae</taxon>
        <taxon>Rotaria</taxon>
    </lineage>
</organism>
<evidence type="ECO:0000313" key="2">
    <source>
        <dbReference type="EMBL" id="CAF4338026.1"/>
    </source>
</evidence>
<dbReference type="EMBL" id="CAJOBJ010043488">
    <property type="protein sequence ID" value="CAF4338026.1"/>
    <property type="molecule type" value="Genomic_DNA"/>
</dbReference>
<evidence type="ECO:0000313" key="1">
    <source>
        <dbReference type="EMBL" id="CAF4213883.1"/>
    </source>
</evidence>
<dbReference type="EMBL" id="CAJOBH010019629">
    <property type="protein sequence ID" value="CAF4213883.1"/>
    <property type="molecule type" value="Genomic_DNA"/>
</dbReference>
<dbReference type="AlphaFoldDB" id="A0A8S2SBC2"/>
<sequence length="71" mass="8130">VTDNENKMKSAFKDDCVRVGCSAHYLNKILQHAFTNNNTICDAVQLLFKSVRAIVTYIRQSRKQSLYPSVH</sequence>
<evidence type="ECO:0000313" key="3">
    <source>
        <dbReference type="Proteomes" id="UP000681967"/>
    </source>
</evidence>
<dbReference type="Proteomes" id="UP000681967">
    <property type="component" value="Unassembled WGS sequence"/>
</dbReference>
<protein>
    <submittedName>
        <fullName evidence="1">Uncharacterized protein</fullName>
    </submittedName>
</protein>